<reference evidence="2" key="1">
    <citation type="submission" date="2020-08" db="EMBL/GenBank/DDBJ databases">
        <authorList>
            <person name="Uke A."/>
            <person name="Chhe C."/>
            <person name="Baramee S."/>
            <person name="Kosugi A."/>
        </authorList>
    </citation>
    <scope>NUCLEOTIDE SEQUENCE</scope>
    <source>
        <strain evidence="2">DA-C8</strain>
    </source>
</reference>
<evidence type="ECO:0000313" key="2">
    <source>
        <dbReference type="EMBL" id="GFR37376.1"/>
    </source>
</evidence>
<name>A0A916QAW0_9BACL</name>
<keyword evidence="3" id="KW-1185">Reference proteome</keyword>
<organism evidence="2 3">
    <name type="scientific">Insulibacter thermoxylanivorax</name>
    <dbReference type="NCBI Taxonomy" id="2749268"/>
    <lineage>
        <taxon>Bacteria</taxon>
        <taxon>Bacillati</taxon>
        <taxon>Bacillota</taxon>
        <taxon>Bacilli</taxon>
        <taxon>Bacillales</taxon>
        <taxon>Paenibacillaceae</taxon>
        <taxon>Insulibacter</taxon>
    </lineage>
</organism>
<evidence type="ECO:0000313" key="3">
    <source>
        <dbReference type="Proteomes" id="UP000654993"/>
    </source>
</evidence>
<comment type="caution">
    <text evidence="2">The sequence shown here is derived from an EMBL/GenBank/DDBJ whole genome shotgun (WGS) entry which is preliminary data.</text>
</comment>
<protein>
    <submittedName>
        <fullName evidence="2">Stage II sporulation protein P</fullName>
    </submittedName>
</protein>
<feature type="region of interest" description="Disordered" evidence="1">
    <location>
        <begin position="108"/>
        <end position="145"/>
    </location>
</feature>
<proteinExistence type="predicted"/>
<dbReference type="Pfam" id="PF07454">
    <property type="entry name" value="SpoIIP"/>
    <property type="match status" value="1"/>
</dbReference>
<dbReference type="InterPro" id="IPR010897">
    <property type="entry name" value="Spore_II_P"/>
</dbReference>
<dbReference type="Proteomes" id="UP000654993">
    <property type="component" value="Unassembled WGS sequence"/>
</dbReference>
<reference evidence="2" key="2">
    <citation type="journal article" date="2021" name="Data Brief">
        <title>Draft genome sequence data of the facultative, thermophilic, xylanolytic bacterium Paenibacillus sp. strain DA-C8.</title>
        <authorList>
            <person name="Chhe C."/>
            <person name="Uke A."/>
            <person name="Baramee S."/>
            <person name="Ungkulpasvich U."/>
            <person name="Tachaapaikoon C."/>
            <person name="Pason P."/>
            <person name="Waeonukul R."/>
            <person name="Ratanakhanokchai K."/>
            <person name="Kosugi A."/>
        </authorList>
    </citation>
    <scope>NUCLEOTIDE SEQUENCE</scope>
    <source>
        <strain evidence="2">DA-C8</strain>
    </source>
</reference>
<accession>A0A916QAW0</accession>
<sequence length="387" mass="42849">MAVRLQVLLQPSPLPSMKGIAGTLPDEVFIDLLGMEMANLQGDEDRVRPTSRDLGPIIFQMLTGVNLQDPRTVLAGEISGLGMDKAVLFRRGKATDAAVYPVDHVPPPEVLKPVPGWEPLREDATSDADGSPEAAADGEAQSPLDLPAAEADARKRIKVFIYHSHNRESWVPELEGVTKLNDAYDANINITLLGKRLAERLKEEGIGTKVSDKDYPSEVKDFNYNKSYSYSLKTVQEAAATYPELTYYFDIHRDSQRRDLTTAEIDGIAYAQVYFVIGHKNPNWKQNEAFARQIHDRLEEKYPGLSRGIYGKTAQTGNGEYNQHISPNAILIEVGGPENTLEESYRTIDVLAEVISDVIWDAEKVDAPMPAGDVVRASADQVHKYEG</sequence>
<dbReference type="SUPFAM" id="SSF53187">
    <property type="entry name" value="Zn-dependent exopeptidases"/>
    <property type="match status" value="1"/>
</dbReference>
<dbReference type="NCBIfam" id="TIGR02867">
    <property type="entry name" value="spore_II_P"/>
    <property type="match status" value="1"/>
</dbReference>
<dbReference type="AlphaFoldDB" id="A0A916QAW0"/>
<gene>
    <name evidence="2" type="primary">spoIIP</name>
    <name evidence="2" type="ORF">PRECH8_06720</name>
</gene>
<dbReference type="EMBL" id="BMAQ01000005">
    <property type="protein sequence ID" value="GFR37376.1"/>
    <property type="molecule type" value="Genomic_DNA"/>
</dbReference>
<evidence type="ECO:0000256" key="1">
    <source>
        <dbReference type="SAM" id="MobiDB-lite"/>
    </source>
</evidence>